<protein>
    <recommendedName>
        <fullName evidence="5">AIG2-like</fullName>
    </recommendedName>
</protein>
<dbReference type="PANTHER" id="PTHR12935:SF0">
    <property type="entry name" value="GAMMA-GLUTAMYLCYCLOTRANSFERASE"/>
    <property type="match status" value="1"/>
</dbReference>
<dbReference type="Proteomes" id="UP000005695">
    <property type="component" value="Unassembled WGS sequence"/>
</dbReference>
<reference evidence="3" key="2">
    <citation type="submission" date="2006-05" db="EMBL/GenBank/DDBJ databases">
        <title>Sequencing of the draft genome and assembly of Desulfuromonas acetoxidans DSM 684.</title>
        <authorList>
            <consortium name="US DOE Joint Genome Institute (JGI-PGF)"/>
            <person name="Copeland A."/>
            <person name="Lucas S."/>
            <person name="Lapidus A."/>
            <person name="Barry K."/>
            <person name="Detter J.C."/>
            <person name="Glavina del Rio T."/>
            <person name="Hammon N."/>
            <person name="Israni S."/>
            <person name="Dalin E."/>
            <person name="Tice H."/>
            <person name="Bruce D."/>
            <person name="Pitluck S."/>
            <person name="Richardson P."/>
        </authorList>
    </citation>
    <scope>NUCLEOTIDE SEQUENCE [LARGE SCALE GENOMIC DNA]</scope>
    <source>
        <strain evidence="3">DSM 684</strain>
    </source>
</reference>
<name>Q1K2N5_DESA6</name>
<dbReference type="AlphaFoldDB" id="Q1K2N5"/>
<feature type="active site" description="Proton acceptor" evidence="2">
    <location>
        <position position="90"/>
    </location>
</feature>
<dbReference type="Pfam" id="PF13772">
    <property type="entry name" value="AIG2_2"/>
    <property type="match status" value="1"/>
</dbReference>
<sequence length="179" mass="20259">MALVFQYGSNLSTTRLNGPDRLDGQAQVVGVARTVECFYLDYTVWSHHNNCAAADIVADASGRCVYGVVYEIPDPLVFGYHNHMTLDRIELEGESYRRQQVGVRVKGSDDPICVWTYRAKHPRCGLKTELDYVRHLLIGMKEHGLPSEYQAYVIERTLCNHSQLAQSLHAFLNRLNVSS</sequence>
<dbReference type="SUPFAM" id="SSF110857">
    <property type="entry name" value="Gamma-glutamyl cyclotransferase-like"/>
    <property type="match status" value="1"/>
</dbReference>
<dbReference type="EMBL" id="AAEW02000003">
    <property type="protein sequence ID" value="EAT16846.1"/>
    <property type="molecule type" value="Genomic_DNA"/>
</dbReference>
<dbReference type="PANTHER" id="PTHR12935">
    <property type="entry name" value="GAMMA-GLUTAMYLCYCLOTRANSFERASE"/>
    <property type="match status" value="1"/>
</dbReference>
<dbReference type="OrthoDB" id="5401862at2"/>
<evidence type="ECO:0000313" key="4">
    <source>
        <dbReference type="Proteomes" id="UP000005695"/>
    </source>
</evidence>
<dbReference type="InterPro" id="IPR017939">
    <property type="entry name" value="G-Glutamylcylcotransferase"/>
</dbReference>
<evidence type="ECO:0008006" key="5">
    <source>
        <dbReference type="Google" id="ProtNLM"/>
    </source>
</evidence>
<organism evidence="3 4">
    <name type="scientific">Desulfuromonas acetoxidans (strain DSM 684 / 11070)</name>
    <dbReference type="NCBI Taxonomy" id="281689"/>
    <lineage>
        <taxon>Bacteria</taxon>
        <taxon>Pseudomonadati</taxon>
        <taxon>Thermodesulfobacteriota</taxon>
        <taxon>Desulfuromonadia</taxon>
        <taxon>Desulfuromonadales</taxon>
        <taxon>Desulfuromonadaceae</taxon>
        <taxon>Desulfuromonas</taxon>
    </lineage>
</organism>
<dbReference type="Gene3D" id="3.10.490.10">
    <property type="entry name" value="Gamma-glutamyl cyclotransferase-like"/>
    <property type="match status" value="1"/>
</dbReference>
<reference evidence="3" key="1">
    <citation type="submission" date="2006-05" db="EMBL/GenBank/DDBJ databases">
        <title>Annotation of the draft genome assembly of Desulfuromonas acetoxidans DSM 684.</title>
        <authorList>
            <consortium name="US DOE Joint Genome Institute (JGI-ORNL)"/>
            <person name="Larimer F."/>
            <person name="Land M."/>
            <person name="Hauser L."/>
        </authorList>
    </citation>
    <scope>NUCLEOTIDE SEQUENCE [LARGE SCALE GENOMIC DNA]</scope>
    <source>
        <strain evidence="3">DSM 684</strain>
    </source>
</reference>
<keyword evidence="4" id="KW-1185">Reference proteome</keyword>
<keyword evidence="1" id="KW-0456">Lyase</keyword>
<dbReference type="InterPro" id="IPR036568">
    <property type="entry name" value="GGCT-like_sf"/>
</dbReference>
<dbReference type="CDD" id="cd06661">
    <property type="entry name" value="GGCT_like"/>
    <property type="match status" value="1"/>
</dbReference>
<proteinExistence type="predicted"/>
<gene>
    <name evidence="3" type="ORF">Dace_2098</name>
</gene>
<comment type="caution">
    <text evidence="3">The sequence shown here is derived from an EMBL/GenBank/DDBJ whole genome shotgun (WGS) entry which is preliminary data.</text>
</comment>
<evidence type="ECO:0000256" key="2">
    <source>
        <dbReference type="PIRSR" id="PIRSR617939-1"/>
    </source>
</evidence>
<dbReference type="InterPro" id="IPR013024">
    <property type="entry name" value="GGCT-like"/>
</dbReference>
<dbReference type="RefSeq" id="WP_005998318.1">
    <property type="nucleotide sequence ID" value="NZ_AAEW02000003.1"/>
</dbReference>
<accession>Q1K2N5</accession>
<evidence type="ECO:0000256" key="1">
    <source>
        <dbReference type="ARBA" id="ARBA00023239"/>
    </source>
</evidence>
<dbReference type="GO" id="GO:0003839">
    <property type="term" value="F:gamma-glutamylcyclotransferase activity"/>
    <property type="evidence" value="ECO:0007669"/>
    <property type="project" value="InterPro"/>
</dbReference>
<evidence type="ECO:0000313" key="3">
    <source>
        <dbReference type="EMBL" id="EAT16846.1"/>
    </source>
</evidence>